<evidence type="ECO:0000259" key="1">
    <source>
        <dbReference type="PROSITE" id="PS51819"/>
    </source>
</evidence>
<comment type="caution">
    <text evidence="2">The sequence shown here is derived from an EMBL/GenBank/DDBJ whole genome shotgun (WGS) entry which is preliminary data.</text>
</comment>
<reference evidence="2 3" key="1">
    <citation type="submission" date="2015-10" db="EMBL/GenBank/DDBJ databases">
        <title>Transcriptomic analysis of a linuron degrading triple-species bacterial consortium.</title>
        <authorList>
            <person name="Albers P."/>
        </authorList>
    </citation>
    <scope>NUCLEOTIDE SEQUENCE [LARGE SCALE GENOMIC DNA]</scope>
    <source>
        <strain evidence="2 3">WDL6</strain>
    </source>
</reference>
<dbReference type="Proteomes" id="UP000059074">
    <property type="component" value="Unassembled WGS sequence"/>
</dbReference>
<sequence length="128" mass="13778">MAQLSRLILYVQDVERLSVFYREAFGFLLGQHIEGEWAVLQAGPCEIGLLKAGAGYVAPPGGWRGDNNNAKLVFSISEPIDVMRARLVALGVDMGPVKSYPGLTGPLCDGRDPEGNVFQLMEIVSAGN</sequence>
<dbReference type="STRING" id="121290.APY04_1192"/>
<dbReference type="InterPro" id="IPR037523">
    <property type="entry name" value="VOC_core"/>
</dbReference>
<accession>A0A109BJJ0</accession>
<dbReference type="PROSITE" id="PS51819">
    <property type="entry name" value="VOC"/>
    <property type="match status" value="1"/>
</dbReference>
<keyword evidence="2" id="KW-0456">Lyase</keyword>
<dbReference type="SUPFAM" id="SSF54593">
    <property type="entry name" value="Glyoxalase/Bleomycin resistance protein/Dihydroxybiphenyl dioxygenase"/>
    <property type="match status" value="1"/>
</dbReference>
<protein>
    <submittedName>
        <fullName evidence="2">Lactoylglutathione lyase</fullName>
    </submittedName>
</protein>
<dbReference type="GO" id="GO:0016829">
    <property type="term" value="F:lyase activity"/>
    <property type="evidence" value="ECO:0007669"/>
    <property type="project" value="UniProtKB-KW"/>
</dbReference>
<dbReference type="InterPro" id="IPR029068">
    <property type="entry name" value="Glyas_Bleomycin-R_OHBP_Dase"/>
</dbReference>
<proteinExistence type="predicted"/>
<dbReference type="PATRIC" id="fig|121290.4.peg.3154"/>
<dbReference type="RefSeq" id="WP_068460613.1">
    <property type="nucleotide sequence ID" value="NZ_LMTR01000040.1"/>
</dbReference>
<dbReference type="EMBL" id="LMTR01000040">
    <property type="protein sequence ID" value="KWT69983.1"/>
    <property type="molecule type" value="Genomic_DNA"/>
</dbReference>
<feature type="domain" description="VOC" evidence="1">
    <location>
        <begin position="3"/>
        <end position="123"/>
    </location>
</feature>
<dbReference type="AlphaFoldDB" id="A0A109BJJ0"/>
<dbReference type="Gene3D" id="3.10.180.10">
    <property type="entry name" value="2,3-Dihydroxybiphenyl 1,2-Dioxygenase, domain 1"/>
    <property type="match status" value="1"/>
</dbReference>
<name>A0A109BJJ0_HYPSL</name>
<organism evidence="2 3">
    <name type="scientific">Hyphomicrobium sulfonivorans</name>
    <dbReference type="NCBI Taxonomy" id="121290"/>
    <lineage>
        <taxon>Bacteria</taxon>
        <taxon>Pseudomonadati</taxon>
        <taxon>Pseudomonadota</taxon>
        <taxon>Alphaproteobacteria</taxon>
        <taxon>Hyphomicrobiales</taxon>
        <taxon>Hyphomicrobiaceae</taxon>
        <taxon>Hyphomicrobium</taxon>
    </lineage>
</organism>
<gene>
    <name evidence="2" type="ORF">APY04_1192</name>
</gene>
<evidence type="ECO:0000313" key="3">
    <source>
        <dbReference type="Proteomes" id="UP000059074"/>
    </source>
</evidence>
<keyword evidence="3" id="KW-1185">Reference proteome</keyword>
<dbReference type="OrthoDB" id="9804944at2"/>
<evidence type="ECO:0000313" key="2">
    <source>
        <dbReference type="EMBL" id="KWT69983.1"/>
    </source>
</evidence>